<keyword evidence="4" id="KW-1185">Reference proteome</keyword>
<reference evidence="3" key="1">
    <citation type="submission" date="2023-07" db="EMBL/GenBank/DDBJ databases">
        <authorList>
            <consortium name="CYATHOMIX"/>
        </authorList>
    </citation>
    <scope>NUCLEOTIDE SEQUENCE</scope>
    <source>
        <strain evidence="3">N/A</strain>
    </source>
</reference>
<accession>A0AA36GQV2</accession>
<dbReference type="Gene3D" id="3.30.930.30">
    <property type="match status" value="1"/>
</dbReference>
<feature type="non-terminal residue" evidence="3">
    <location>
        <position position="129"/>
    </location>
</feature>
<protein>
    <recommendedName>
        <fullName evidence="2">MobA/MobL protein domain-containing protein</fullName>
    </recommendedName>
</protein>
<feature type="domain" description="MobA/MobL protein" evidence="2">
    <location>
        <begin position="17"/>
        <end position="126"/>
    </location>
</feature>
<dbReference type="EMBL" id="CATQJL010000202">
    <property type="protein sequence ID" value="CAJ0596532.1"/>
    <property type="molecule type" value="Genomic_DNA"/>
</dbReference>
<evidence type="ECO:0000313" key="3">
    <source>
        <dbReference type="EMBL" id="CAJ0596532.1"/>
    </source>
</evidence>
<dbReference type="AlphaFoldDB" id="A0AA36GQV2"/>
<evidence type="ECO:0000256" key="1">
    <source>
        <dbReference type="ARBA" id="ARBA00022971"/>
    </source>
</evidence>
<organism evidence="3 4">
    <name type="scientific">Cylicocyclus nassatus</name>
    <name type="common">Nematode worm</name>
    <dbReference type="NCBI Taxonomy" id="53992"/>
    <lineage>
        <taxon>Eukaryota</taxon>
        <taxon>Metazoa</taxon>
        <taxon>Ecdysozoa</taxon>
        <taxon>Nematoda</taxon>
        <taxon>Chromadorea</taxon>
        <taxon>Rhabditida</taxon>
        <taxon>Rhabditina</taxon>
        <taxon>Rhabditomorpha</taxon>
        <taxon>Strongyloidea</taxon>
        <taxon>Strongylidae</taxon>
        <taxon>Cylicocyclus</taxon>
    </lineage>
</organism>
<dbReference type="InterPro" id="IPR005053">
    <property type="entry name" value="MobA_MobL"/>
</dbReference>
<dbReference type="Proteomes" id="UP001176961">
    <property type="component" value="Unassembled WGS sequence"/>
</dbReference>
<evidence type="ECO:0000259" key="2">
    <source>
        <dbReference type="Pfam" id="PF03389"/>
    </source>
</evidence>
<gene>
    <name evidence="3" type="ORF">CYNAS_LOCUS8515</name>
</gene>
<comment type="caution">
    <text evidence="3">The sequence shown here is derived from an EMBL/GenBank/DDBJ whole genome shotgun (WGS) entry which is preliminary data.</text>
</comment>
<evidence type="ECO:0000313" key="4">
    <source>
        <dbReference type="Proteomes" id="UP001176961"/>
    </source>
</evidence>
<keyword evidence="1" id="KW-0184">Conjugation</keyword>
<name>A0AA36GQV2_CYLNA</name>
<proteinExistence type="predicted"/>
<sequence length="129" mass="14327">MAIFHLSVKPVSRSSGRTSTAAAAYRSASLIRDERTGETHDYRRKDGVVYSAIMTPDGSTIARGDLWNLAEASERRKDSRTAREYEIALPAELDQEGRQNLAEEFARHIMSKYGVAVDLCIHEPGKGDD</sequence>
<dbReference type="Pfam" id="PF03389">
    <property type="entry name" value="MobA_MobL"/>
    <property type="match status" value="1"/>
</dbReference>